<reference evidence="2 3" key="1">
    <citation type="journal article" date="2018" name="Nat. Ecol. Evol.">
        <title>Pezizomycetes genomes reveal the molecular basis of ectomycorrhizal truffle lifestyle.</title>
        <authorList>
            <person name="Murat C."/>
            <person name="Payen T."/>
            <person name="Noel B."/>
            <person name="Kuo A."/>
            <person name="Morin E."/>
            <person name="Chen J."/>
            <person name="Kohler A."/>
            <person name="Krizsan K."/>
            <person name="Balestrini R."/>
            <person name="Da Silva C."/>
            <person name="Montanini B."/>
            <person name="Hainaut M."/>
            <person name="Levati E."/>
            <person name="Barry K.W."/>
            <person name="Belfiori B."/>
            <person name="Cichocki N."/>
            <person name="Clum A."/>
            <person name="Dockter R.B."/>
            <person name="Fauchery L."/>
            <person name="Guy J."/>
            <person name="Iotti M."/>
            <person name="Le Tacon F."/>
            <person name="Lindquist E.A."/>
            <person name="Lipzen A."/>
            <person name="Malagnac F."/>
            <person name="Mello A."/>
            <person name="Molinier V."/>
            <person name="Miyauchi S."/>
            <person name="Poulain J."/>
            <person name="Riccioni C."/>
            <person name="Rubini A."/>
            <person name="Sitrit Y."/>
            <person name="Splivallo R."/>
            <person name="Traeger S."/>
            <person name="Wang M."/>
            <person name="Zifcakova L."/>
            <person name="Wipf D."/>
            <person name="Zambonelli A."/>
            <person name="Paolocci F."/>
            <person name="Nowrousian M."/>
            <person name="Ottonello S."/>
            <person name="Baldrian P."/>
            <person name="Spatafora J.W."/>
            <person name="Henrissat B."/>
            <person name="Nagy L.G."/>
            <person name="Aury J.M."/>
            <person name="Wincker P."/>
            <person name="Grigoriev I.V."/>
            <person name="Bonfante P."/>
            <person name="Martin F.M."/>
        </authorList>
    </citation>
    <scope>NUCLEOTIDE SEQUENCE [LARGE SCALE GENOMIC DNA]</scope>
    <source>
        <strain evidence="2 3">RN42</strain>
    </source>
</reference>
<evidence type="ECO:0000313" key="3">
    <source>
        <dbReference type="Proteomes" id="UP000275078"/>
    </source>
</evidence>
<dbReference type="Proteomes" id="UP000275078">
    <property type="component" value="Unassembled WGS sequence"/>
</dbReference>
<evidence type="ECO:0000313" key="2">
    <source>
        <dbReference type="EMBL" id="RPA79887.1"/>
    </source>
</evidence>
<dbReference type="AlphaFoldDB" id="A0A3N4I355"/>
<sequence length="168" mass="18919">MVQAEVDSGTRIKYCKHLQLEFPLHRIEVADATAYEKHMRNPHILKAKKLQNAVTGNNGAEVLKYARDSRISNARITGSTGSSAWTEQSQSTFVKQDMEQPARPTHGTGTGLSNVDIRMYDYEHNDTEPNTLLLHAQTQALPEITREYSAVLNKLKHRYDTHISSKAS</sequence>
<protein>
    <submittedName>
        <fullName evidence="2">Uncharacterized protein</fullName>
    </submittedName>
</protein>
<organism evidence="2 3">
    <name type="scientific">Ascobolus immersus RN42</name>
    <dbReference type="NCBI Taxonomy" id="1160509"/>
    <lineage>
        <taxon>Eukaryota</taxon>
        <taxon>Fungi</taxon>
        <taxon>Dikarya</taxon>
        <taxon>Ascomycota</taxon>
        <taxon>Pezizomycotina</taxon>
        <taxon>Pezizomycetes</taxon>
        <taxon>Pezizales</taxon>
        <taxon>Ascobolaceae</taxon>
        <taxon>Ascobolus</taxon>
    </lineage>
</organism>
<dbReference type="EMBL" id="ML119694">
    <property type="protein sequence ID" value="RPA79887.1"/>
    <property type="molecule type" value="Genomic_DNA"/>
</dbReference>
<keyword evidence="3" id="KW-1185">Reference proteome</keyword>
<proteinExistence type="predicted"/>
<name>A0A3N4I355_ASCIM</name>
<feature type="compositionally biased region" description="Polar residues" evidence="1">
    <location>
        <begin position="77"/>
        <end position="94"/>
    </location>
</feature>
<feature type="region of interest" description="Disordered" evidence="1">
    <location>
        <begin position="77"/>
        <end position="112"/>
    </location>
</feature>
<evidence type="ECO:0000256" key="1">
    <source>
        <dbReference type="SAM" id="MobiDB-lite"/>
    </source>
</evidence>
<accession>A0A3N4I355</accession>
<gene>
    <name evidence="2" type="ORF">BJ508DRAFT_307997</name>
</gene>